<name>A0A2S6AGG4_9NOCA</name>
<protein>
    <recommendedName>
        <fullName evidence="5">Type I restriction modification DNA specificity domain-containing protein</fullName>
    </recommendedName>
</protein>
<keyword evidence="1" id="KW-0680">Restriction system</keyword>
<proteinExistence type="predicted"/>
<evidence type="ECO:0000313" key="3">
    <source>
        <dbReference type="EMBL" id="PPJ33838.1"/>
    </source>
</evidence>
<dbReference type="SUPFAM" id="SSF116734">
    <property type="entry name" value="DNA methylase specificity domain"/>
    <property type="match status" value="1"/>
</dbReference>
<dbReference type="AlphaFoldDB" id="A0A2S6AGG4"/>
<reference evidence="3 4" key="1">
    <citation type="submission" date="2018-02" db="EMBL/GenBank/DDBJ databases">
        <title>8 Nocardia nova and 1 Nocardia cyriacigeorgica strain used for evolution to TMP-SMX.</title>
        <authorList>
            <person name="Mehta H."/>
            <person name="Weng J."/>
            <person name="Shamoo Y."/>
        </authorList>
    </citation>
    <scope>NUCLEOTIDE SEQUENCE [LARGE SCALE GENOMIC DNA]</scope>
    <source>
        <strain evidence="3 4">MDA3139</strain>
    </source>
</reference>
<evidence type="ECO:0000256" key="1">
    <source>
        <dbReference type="ARBA" id="ARBA00022747"/>
    </source>
</evidence>
<dbReference type="EMBL" id="PSZC01000035">
    <property type="protein sequence ID" value="PPJ33838.1"/>
    <property type="molecule type" value="Genomic_DNA"/>
</dbReference>
<evidence type="ECO:0000313" key="4">
    <source>
        <dbReference type="Proteomes" id="UP000239874"/>
    </source>
</evidence>
<evidence type="ECO:0000256" key="2">
    <source>
        <dbReference type="ARBA" id="ARBA00023125"/>
    </source>
</evidence>
<accession>A0A2S6AGG4</accession>
<dbReference type="GO" id="GO:0009307">
    <property type="term" value="P:DNA restriction-modification system"/>
    <property type="evidence" value="ECO:0007669"/>
    <property type="project" value="UniProtKB-KW"/>
</dbReference>
<dbReference type="InterPro" id="IPR044946">
    <property type="entry name" value="Restrct_endonuc_typeI_TRD_sf"/>
</dbReference>
<dbReference type="GO" id="GO:0003677">
    <property type="term" value="F:DNA binding"/>
    <property type="evidence" value="ECO:0007669"/>
    <property type="project" value="UniProtKB-KW"/>
</dbReference>
<gene>
    <name evidence="3" type="ORF">C5E45_31575</name>
</gene>
<sequence length="69" mass="7528">MKQSISVDALGRLEIVVPPIDEQRRIVDLLKPMDRDIDSLRQVVAAMETLRTALSDGLLEGAVAVRADG</sequence>
<dbReference type="Proteomes" id="UP000239874">
    <property type="component" value="Unassembled WGS sequence"/>
</dbReference>
<dbReference type="Gene3D" id="3.90.220.20">
    <property type="entry name" value="DNA methylase specificity domains"/>
    <property type="match status" value="1"/>
</dbReference>
<keyword evidence="2" id="KW-0238">DNA-binding</keyword>
<evidence type="ECO:0008006" key="5">
    <source>
        <dbReference type="Google" id="ProtNLM"/>
    </source>
</evidence>
<comment type="caution">
    <text evidence="3">The sequence shown here is derived from an EMBL/GenBank/DDBJ whole genome shotgun (WGS) entry which is preliminary data.</text>
</comment>
<organism evidence="3 4">
    <name type="scientific">Nocardia nova</name>
    <dbReference type="NCBI Taxonomy" id="37330"/>
    <lineage>
        <taxon>Bacteria</taxon>
        <taxon>Bacillati</taxon>
        <taxon>Actinomycetota</taxon>
        <taxon>Actinomycetes</taxon>
        <taxon>Mycobacteriales</taxon>
        <taxon>Nocardiaceae</taxon>
        <taxon>Nocardia</taxon>
    </lineage>
</organism>